<reference evidence="2 3" key="1">
    <citation type="journal article" date="2011" name="Science">
        <title>The ecoresponsive genome of Daphnia pulex.</title>
        <authorList>
            <person name="Colbourne J.K."/>
            <person name="Pfrender M.E."/>
            <person name="Gilbert D."/>
            <person name="Thomas W.K."/>
            <person name="Tucker A."/>
            <person name="Oakley T.H."/>
            <person name="Tokishita S."/>
            <person name="Aerts A."/>
            <person name="Arnold G.J."/>
            <person name="Basu M.K."/>
            <person name="Bauer D.J."/>
            <person name="Caceres C.E."/>
            <person name="Carmel L."/>
            <person name="Casola C."/>
            <person name="Choi J.H."/>
            <person name="Detter J.C."/>
            <person name="Dong Q."/>
            <person name="Dusheyko S."/>
            <person name="Eads B.D."/>
            <person name="Frohlich T."/>
            <person name="Geiler-Samerotte K.A."/>
            <person name="Gerlach D."/>
            <person name="Hatcher P."/>
            <person name="Jogdeo S."/>
            <person name="Krijgsveld J."/>
            <person name="Kriventseva E.V."/>
            <person name="Kultz D."/>
            <person name="Laforsch C."/>
            <person name="Lindquist E."/>
            <person name="Lopez J."/>
            <person name="Manak J.R."/>
            <person name="Muller J."/>
            <person name="Pangilinan J."/>
            <person name="Patwardhan R.P."/>
            <person name="Pitluck S."/>
            <person name="Pritham E.J."/>
            <person name="Rechtsteiner A."/>
            <person name="Rho M."/>
            <person name="Rogozin I.B."/>
            <person name="Sakarya O."/>
            <person name="Salamov A."/>
            <person name="Schaack S."/>
            <person name="Shapiro H."/>
            <person name="Shiga Y."/>
            <person name="Skalitzky C."/>
            <person name="Smith Z."/>
            <person name="Souvorov A."/>
            <person name="Sung W."/>
            <person name="Tang Z."/>
            <person name="Tsuchiya D."/>
            <person name="Tu H."/>
            <person name="Vos H."/>
            <person name="Wang M."/>
            <person name="Wolf Y.I."/>
            <person name="Yamagata H."/>
            <person name="Yamada T."/>
            <person name="Ye Y."/>
            <person name="Shaw J.R."/>
            <person name="Andrews J."/>
            <person name="Crease T.J."/>
            <person name="Tang H."/>
            <person name="Lucas S.M."/>
            <person name="Robertson H.M."/>
            <person name="Bork P."/>
            <person name="Koonin E.V."/>
            <person name="Zdobnov E.M."/>
            <person name="Grigoriev I.V."/>
            <person name="Lynch M."/>
            <person name="Boore J.L."/>
        </authorList>
    </citation>
    <scope>NUCLEOTIDE SEQUENCE [LARGE SCALE GENOMIC DNA]</scope>
</reference>
<dbReference type="AlphaFoldDB" id="E9HYX9"/>
<gene>
    <name evidence="2" type="ORF">DAPPUDRAFT_336005</name>
</gene>
<proteinExistence type="predicted"/>
<keyword evidence="3" id="KW-1185">Reference proteome</keyword>
<feature type="compositionally biased region" description="Polar residues" evidence="1">
    <location>
        <begin position="41"/>
        <end position="58"/>
    </location>
</feature>
<evidence type="ECO:0000313" key="3">
    <source>
        <dbReference type="Proteomes" id="UP000000305"/>
    </source>
</evidence>
<sequence length="58" mass="6548">MAVTSDPLSQIVSKDDVEESELFHKKLYMSLPVTFKEEENWPSNNRSMTKSNKATTAG</sequence>
<dbReference type="EMBL" id="GL733239">
    <property type="protein sequence ID" value="EFX63050.1"/>
    <property type="molecule type" value="Genomic_DNA"/>
</dbReference>
<dbReference type="Proteomes" id="UP000000305">
    <property type="component" value="Unassembled WGS sequence"/>
</dbReference>
<dbReference type="HOGENOM" id="CLU_2981192_0_0_1"/>
<feature type="region of interest" description="Disordered" evidence="1">
    <location>
        <begin position="38"/>
        <end position="58"/>
    </location>
</feature>
<organism evidence="2 3">
    <name type="scientific">Daphnia pulex</name>
    <name type="common">Water flea</name>
    <dbReference type="NCBI Taxonomy" id="6669"/>
    <lineage>
        <taxon>Eukaryota</taxon>
        <taxon>Metazoa</taxon>
        <taxon>Ecdysozoa</taxon>
        <taxon>Arthropoda</taxon>
        <taxon>Crustacea</taxon>
        <taxon>Branchiopoda</taxon>
        <taxon>Diplostraca</taxon>
        <taxon>Cladocera</taxon>
        <taxon>Anomopoda</taxon>
        <taxon>Daphniidae</taxon>
        <taxon>Daphnia</taxon>
    </lineage>
</organism>
<evidence type="ECO:0000313" key="2">
    <source>
        <dbReference type="EMBL" id="EFX63050.1"/>
    </source>
</evidence>
<dbReference type="InParanoid" id="E9HYX9"/>
<protein>
    <submittedName>
        <fullName evidence="2">Uncharacterized protein</fullName>
    </submittedName>
</protein>
<evidence type="ECO:0000256" key="1">
    <source>
        <dbReference type="SAM" id="MobiDB-lite"/>
    </source>
</evidence>
<dbReference type="KEGG" id="dpx:DAPPUDRAFT_336005"/>
<name>E9HYX9_DAPPU</name>
<accession>E9HYX9</accession>